<evidence type="ECO:0000313" key="1">
    <source>
        <dbReference type="EMBL" id="KAH0513425.1"/>
    </source>
</evidence>
<dbReference type="EMBL" id="JAATJU010021532">
    <property type="protein sequence ID" value="KAH0513425.1"/>
    <property type="molecule type" value="Genomic_DNA"/>
</dbReference>
<protein>
    <submittedName>
        <fullName evidence="1">CCAAT/enhancer-binding protein zeta</fullName>
    </submittedName>
</protein>
<name>A0A8J6GLY8_MICOH</name>
<dbReference type="AlphaFoldDB" id="A0A8J6GLY8"/>
<organism evidence="1 2">
    <name type="scientific">Microtus ochrogaster</name>
    <name type="common">Prairie vole</name>
    <dbReference type="NCBI Taxonomy" id="79684"/>
    <lineage>
        <taxon>Eukaryota</taxon>
        <taxon>Metazoa</taxon>
        <taxon>Chordata</taxon>
        <taxon>Craniata</taxon>
        <taxon>Vertebrata</taxon>
        <taxon>Euteleostomi</taxon>
        <taxon>Mammalia</taxon>
        <taxon>Eutheria</taxon>
        <taxon>Euarchontoglires</taxon>
        <taxon>Glires</taxon>
        <taxon>Rodentia</taxon>
        <taxon>Myomorpha</taxon>
        <taxon>Muroidea</taxon>
        <taxon>Cricetidae</taxon>
        <taxon>Arvicolinae</taxon>
        <taxon>Microtus</taxon>
    </lineage>
</organism>
<comment type="caution">
    <text evidence="1">The sequence shown here is derived from an EMBL/GenBank/DDBJ whole genome shotgun (WGS) entry which is preliminary data.</text>
</comment>
<evidence type="ECO:0000313" key="2">
    <source>
        <dbReference type="Proteomes" id="UP000710432"/>
    </source>
</evidence>
<accession>A0A8J6GLY8</accession>
<reference evidence="1" key="1">
    <citation type="submission" date="2020-03" db="EMBL/GenBank/DDBJ databases">
        <title>Studies in the Genomics of Life Span.</title>
        <authorList>
            <person name="Glass D."/>
        </authorList>
    </citation>
    <scope>NUCLEOTIDE SEQUENCE</scope>
    <source>
        <strain evidence="1">LTLLF</strain>
        <tissue evidence="1">Muscle</tissue>
    </source>
</reference>
<dbReference type="Proteomes" id="UP000710432">
    <property type="component" value="Unassembled WGS sequence"/>
</dbReference>
<sequence>MQSKRKHFIKDVRNLAVNNKEFLVKEESQIPADEVVFCRYKKVEVVKEKQKHNADEDSIEDVDDEEFEKLTDTFEGDNCFMPGKDDIDFASTMK</sequence>
<proteinExistence type="predicted"/>
<gene>
    <name evidence="1" type="ORF">LTLLF_140260</name>
</gene>